<gene>
    <name evidence="1" type="ORF">CLUMA_CG001611</name>
</gene>
<evidence type="ECO:0000313" key="1">
    <source>
        <dbReference type="EMBL" id="CRK87823.1"/>
    </source>
</evidence>
<proteinExistence type="predicted"/>
<evidence type="ECO:0000313" key="2">
    <source>
        <dbReference type="Proteomes" id="UP000183832"/>
    </source>
</evidence>
<accession>A0A1J1HIF6</accession>
<protein>
    <submittedName>
        <fullName evidence="1">CLUMA_CG001611, isoform A</fullName>
    </submittedName>
</protein>
<dbReference type="EMBL" id="CVRI01000006">
    <property type="protein sequence ID" value="CRK87823.1"/>
    <property type="molecule type" value="Genomic_DNA"/>
</dbReference>
<dbReference type="AlphaFoldDB" id="A0A1J1HIF6"/>
<reference evidence="1 2" key="1">
    <citation type="submission" date="2015-04" db="EMBL/GenBank/DDBJ databases">
        <authorList>
            <person name="Syromyatnikov M.Y."/>
            <person name="Popov V.N."/>
        </authorList>
    </citation>
    <scope>NUCLEOTIDE SEQUENCE [LARGE SCALE GENOMIC DNA]</scope>
</reference>
<keyword evidence="2" id="KW-1185">Reference proteome</keyword>
<sequence>MMDNTKTKNAVNIILEFLTRNRSSVFIFLFSSFADSLRDISIRKSFIFISVSSGIIWYSDCDCLMEQSVIVFSHLLPQKHVTLKFLVKNVLSRKYFQRQIEVEIRFEKALELAVIEPNGLRGLSEFIFIILKSKFIDFNKSQIKRAKIAMKTFHK</sequence>
<dbReference type="Proteomes" id="UP000183832">
    <property type="component" value="Unassembled WGS sequence"/>
</dbReference>
<organism evidence="1 2">
    <name type="scientific">Clunio marinus</name>
    <dbReference type="NCBI Taxonomy" id="568069"/>
    <lineage>
        <taxon>Eukaryota</taxon>
        <taxon>Metazoa</taxon>
        <taxon>Ecdysozoa</taxon>
        <taxon>Arthropoda</taxon>
        <taxon>Hexapoda</taxon>
        <taxon>Insecta</taxon>
        <taxon>Pterygota</taxon>
        <taxon>Neoptera</taxon>
        <taxon>Endopterygota</taxon>
        <taxon>Diptera</taxon>
        <taxon>Nematocera</taxon>
        <taxon>Chironomoidea</taxon>
        <taxon>Chironomidae</taxon>
        <taxon>Clunio</taxon>
    </lineage>
</organism>
<name>A0A1J1HIF6_9DIPT</name>